<accession>A0ABV8T257</accession>
<feature type="domain" description="Xylose isomerase-like TIM barrel" evidence="2">
    <location>
        <begin position="73"/>
        <end position="314"/>
    </location>
</feature>
<dbReference type="PANTHER" id="PTHR12110:SF41">
    <property type="entry name" value="INOSOSE DEHYDRATASE"/>
    <property type="match status" value="1"/>
</dbReference>
<reference evidence="4" key="1">
    <citation type="journal article" date="2019" name="Int. J. Syst. Evol. Microbiol.">
        <title>The Global Catalogue of Microorganisms (GCM) 10K type strain sequencing project: providing services to taxonomists for standard genome sequencing and annotation.</title>
        <authorList>
            <consortium name="The Broad Institute Genomics Platform"/>
            <consortium name="The Broad Institute Genome Sequencing Center for Infectious Disease"/>
            <person name="Wu L."/>
            <person name="Ma J."/>
        </authorList>
    </citation>
    <scope>NUCLEOTIDE SEQUENCE [LARGE SCALE GENOMIC DNA]</scope>
    <source>
        <strain evidence="4">CGMCC 1.10759</strain>
    </source>
</reference>
<dbReference type="EMBL" id="JBHSDU010000015">
    <property type="protein sequence ID" value="MFC4313140.1"/>
    <property type="molecule type" value="Genomic_DNA"/>
</dbReference>
<comment type="caution">
    <text evidence="3">The sequence shown here is derived from an EMBL/GenBank/DDBJ whole genome shotgun (WGS) entry which is preliminary data.</text>
</comment>
<sequence length="321" mass="34310">MQRRDFLRCAGAAAVGGASAAATAIGGLGAAMMTYSSVSKSATRRYELGIQFFTFNALATQGWEKFSEAMGIARGLGYEAIQFAGLMGHSPELIRKRAAELGLALRTLHIGNDQVRAFRAPGGSIGEAQDAVYTPTGIVQLTRVNVPLARDLGCEWAVVAASGPTNVQSLDSVRRMCDAINTANDIARKAGIGLSYHGHGPEYRSLDGQNVFEFMLANTDPTIRYELDVAWVAAGGSDPVALIEKHADRIVSFHLKDWSKAGKAVTVGDGQVDFAGIYRAAARIDKPIFNVECEGGPGVDLTREARRSLEHLRPLGWTLTA</sequence>
<evidence type="ECO:0000313" key="4">
    <source>
        <dbReference type="Proteomes" id="UP001595904"/>
    </source>
</evidence>
<dbReference type="PROSITE" id="PS51318">
    <property type="entry name" value="TAT"/>
    <property type="match status" value="1"/>
</dbReference>
<protein>
    <submittedName>
        <fullName evidence="3">Sugar phosphate isomerase/epimerase family protein</fullName>
    </submittedName>
</protein>
<dbReference type="Gene3D" id="3.20.20.150">
    <property type="entry name" value="Divalent-metal-dependent TIM barrel enzymes"/>
    <property type="match status" value="1"/>
</dbReference>
<keyword evidence="1" id="KW-0472">Membrane</keyword>
<dbReference type="GO" id="GO:0016853">
    <property type="term" value="F:isomerase activity"/>
    <property type="evidence" value="ECO:0007669"/>
    <property type="project" value="UniProtKB-KW"/>
</dbReference>
<dbReference type="InterPro" id="IPR006311">
    <property type="entry name" value="TAT_signal"/>
</dbReference>
<dbReference type="InterPro" id="IPR050312">
    <property type="entry name" value="IolE/XylAMocC-like"/>
</dbReference>
<dbReference type="InterPro" id="IPR013022">
    <property type="entry name" value="Xyl_isomerase-like_TIM-brl"/>
</dbReference>
<evidence type="ECO:0000256" key="1">
    <source>
        <dbReference type="SAM" id="Phobius"/>
    </source>
</evidence>
<keyword evidence="4" id="KW-1185">Reference proteome</keyword>
<gene>
    <name evidence="3" type="ORF">ACFPN2_28940</name>
</gene>
<dbReference type="InterPro" id="IPR036237">
    <property type="entry name" value="Xyl_isomerase-like_sf"/>
</dbReference>
<keyword evidence="3" id="KW-0413">Isomerase</keyword>
<evidence type="ECO:0000313" key="3">
    <source>
        <dbReference type="EMBL" id="MFC4313140.1"/>
    </source>
</evidence>
<feature type="transmembrane region" description="Helical" evidence="1">
    <location>
        <begin position="12"/>
        <end position="35"/>
    </location>
</feature>
<dbReference type="PANTHER" id="PTHR12110">
    <property type="entry name" value="HYDROXYPYRUVATE ISOMERASE"/>
    <property type="match status" value="1"/>
</dbReference>
<dbReference type="Pfam" id="PF01261">
    <property type="entry name" value="AP_endonuc_2"/>
    <property type="match status" value="1"/>
</dbReference>
<dbReference type="RefSeq" id="WP_380603192.1">
    <property type="nucleotide sequence ID" value="NZ_JBHSDU010000015.1"/>
</dbReference>
<organism evidence="3 4">
    <name type="scientific">Steroidobacter flavus</name>
    <dbReference type="NCBI Taxonomy" id="1842136"/>
    <lineage>
        <taxon>Bacteria</taxon>
        <taxon>Pseudomonadati</taxon>
        <taxon>Pseudomonadota</taxon>
        <taxon>Gammaproteobacteria</taxon>
        <taxon>Steroidobacterales</taxon>
        <taxon>Steroidobacteraceae</taxon>
        <taxon>Steroidobacter</taxon>
    </lineage>
</organism>
<evidence type="ECO:0000259" key="2">
    <source>
        <dbReference type="Pfam" id="PF01261"/>
    </source>
</evidence>
<dbReference type="Proteomes" id="UP001595904">
    <property type="component" value="Unassembled WGS sequence"/>
</dbReference>
<dbReference type="SUPFAM" id="SSF51658">
    <property type="entry name" value="Xylose isomerase-like"/>
    <property type="match status" value="1"/>
</dbReference>
<name>A0ABV8T257_9GAMM</name>
<proteinExistence type="predicted"/>
<keyword evidence="1" id="KW-0812">Transmembrane</keyword>
<keyword evidence="1" id="KW-1133">Transmembrane helix</keyword>